<dbReference type="Pfam" id="PF00117">
    <property type="entry name" value="GATase"/>
    <property type="match status" value="1"/>
</dbReference>
<dbReference type="SUPFAM" id="SSF52317">
    <property type="entry name" value="Class I glutamine amidotransferase-like"/>
    <property type="match status" value="1"/>
</dbReference>
<dbReference type="EMBL" id="AXCZ01000007">
    <property type="protein sequence ID" value="KGM14291.1"/>
    <property type="molecule type" value="Genomic_DNA"/>
</dbReference>
<dbReference type="OrthoDB" id="5196541at2"/>
<dbReference type="GO" id="GO:0005829">
    <property type="term" value="C:cytosol"/>
    <property type="evidence" value="ECO:0007669"/>
    <property type="project" value="TreeGrafter"/>
</dbReference>
<keyword evidence="2" id="KW-0808">Transferase</keyword>
<gene>
    <name evidence="2" type="ORF">N869_00170</name>
</gene>
<dbReference type="PANTHER" id="PTHR42695">
    <property type="entry name" value="GLUTAMINE AMIDOTRANSFERASE YLR126C-RELATED"/>
    <property type="match status" value="1"/>
</dbReference>
<accession>A0A0A0C291</accession>
<dbReference type="CDD" id="cd01741">
    <property type="entry name" value="GATase1_1"/>
    <property type="match status" value="1"/>
</dbReference>
<dbReference type="InterPro" id="IPR017926">
    <property type="entry name" value="GATASE"/>
</dbReference>
<dbReference type="Proteomes" id="UP000054314">
    <property type="component" value="Unassembled WGS sequence"/>
</dbReference>
<evidence type="ECO:0000313" key="2">
    <source>
        <dbReference type="EMBL" id="KGM14291.1"/>
    </source>
</evidence>
<dbReference type="AlphaFoldDB" id="A0A0A0C291"/>
<dbReference type="PROSITE" id="PS51273">
    <property type="entry name" value="GATASE_TYPE_1"/>
    <property type="match status" value="1"/>
</dbReference>
<organism evidence="2 3">
    <name type="scientific">Cellulomonas bogoriensis 69B4 = DSM 16987</name>
    <dbReference type="NCBI Taxonomy" id="1386082"/>
    <lineage>
        <taxon>Bacteria</taxon>
        <taxon>Bacillati</taxon>
        <taxon>Actinomycetota</taxon>
        <taxon>Actinomycetes</taxon>
        <taxon>Micrococcales</taxon>
        <taxon>Cellulomonadaceae</taxon>
        <taxon>Cellulomonas</taxon>
    </lineage>
</organism>
<dbReference type="InterPro" id="IPR029062">
    <property type="entry name" value="Class_I_gatase-like"/>
</dbReference>
<keyword evidence="3" id="KW-1185">Reference proteome</keyword>
<dbReference type="GO" id="GO:0016740">
    <property type="term" value="F:transferase activity"/>
    <property type="evidence" value="ECO:0007669"/>
    <property type="project" value="UniProtKB-KW"/>
</dbReference>
<evidence type="ECO:0000259" key="1">
    <source>
        <dbReference type="Pfam" id="PF00117"/>
    </source>
</evidence>
<dbReference type="RefSeq" id="WP_035056947.1">
    <property type="nucleotide sequence ID" value="NZ_AXCZ01000007.1"/>
</dbReference>
<dbReference type="Gene3D" id="3.40.50.880">
    <property type="match status" value="1"/>
</dbReference>
<keyword evidence="2" id="KW-0315">Glutamine amidotransferase</keyword>
<sequence>MRRPLLVLQHAPWEGPGLVAVAVSHHAVGVPVHTRTVLDDADAALPRASSLAGLVVMGGPMSADDDLSHPGLPAERRLLAEAVQAHVPVLGVCLGMQLLAVALGADLHHRHGTEIGFAPVDVRAPDPVLGPLGPDPTVLHWHGDAVGLPPSSTLLASTSTTPVQAFRAGSAVGLQFHVEVDEELLGTWLGEPAMTDGVDPAVVAQVRADARRTLPGLVPHALTGLAAFVEAVAARA</sequence>
<feature type="domain" description="Glutamine amidotransferase" evidence="1">
    <location>
        <begin position="32"/>
        <end position="182"/>
    </location>
</feature>
<dbReference type="InterPro" id="IPR044992">
    <property type="entry name" value="ChyE-like"/>
</dbReference>
<name>A0A0A0C291_9CELL</name>
<protein>
    <submittedName>
        <fullName evidence="2">Glutamine amidotransferase</fullName>
    </submittedName>
</protein>
<proteinExistence type="predicted"/>
<evidence type="ECO:0000313" key="3">
    <source>
        <dbReference type="Proteomes" id="UP000054314"/>
    </source>
</evidence>
<dbReference type="PANTHER" id="PTHR42695:SF5">
    <property type="entry name" value="GLUTAMINE AMIDOTRANSFERASE YLR126C-RELATED"/>
    <property type="match status" value="1"/>
</dbReference>
<reference evidence="2 3" key="1">
    <citation type="submission" date="2013-08" db="EMBL/GenBank/DDBJ databases">
        <title>Genome sequencing of Cellulomonas bogoriensis 69B4.</title>
        <authorList>
            <person name="Chen F."/>
            <person name="Li Y."/>
            <person name="Wang G."/>
        </authorList>
    </citation>
    <scope>NUCLEOTIDE SEQUENCE [LARGE SCALE GENOMIC DNA]</scope>
    <source>
        <strain evidence="2 3">69B4</strain>
    </source>
</reference>
<comment type="caution">
    <text evidence="2">The sequence shown here is derived from an EMBL/GenBank/DDBJ whole genome shotgun (WGS) entry which is preliminary data.</text>
</comment>